<protein>
    <submittedName>
        <fullName evidence="2">Uncharacterized protein</fullName>
    </submittedName>
</protein>
<proteinExistence type="predicted"/>
<dbReference type="Proteomes" id="UP000008983">
    <property type="component" value="Unassembled WGS sequence"/>
</dbReference>
<reference evidence="2 3" key="1">
    <citation type="submission" date="2011-07" db="EMBL/GenBank/DDBJ databases">
        <authorList>
            <person name="Coyne R."/>
            <person name="Brami D."/>
            <person name="Johnson J."/>
            <person name="Hostetler J."/>
            <person name="Hannick L."/>
            <person name="Clark T."/>
            <person name="Cassidy-Hanley D."/>
            <person name="Inman J."/>
        </authorList>
    </citation>
    <scope>NUCLEOTIDE SEQUENCE [LARGE SCALE GENOMIC DNA]</scope>
    <source>
        <strain evidence="2 3">G5</strain>
    </source>
</reference>
<keyword evidence="3" id="KW-1185">Reference proteome</keyword>
<keyword evidence="1" id="KW-0175">Coiled coil</keyword>
<dbReference type="PANTHER" id="PTHR37028">
    <property type="entry name" value="UNNAMED PRODUCT-RELATED"/>
    <property type="match status" value="1"/>
</dbReference>
<evidence type="ECO:0000313" key="3">
    <source>
        <dbReference type="Proteomes" id="UP000008983"/>
    </source>
</evidence>
<sequence>FQKETNYQDIVDRSDDKYKLESLIQEKMEQNSQLFSLDYIKQRLNEKLQQNQETKQKVSQNNTKPPSTFAQIMISHNKQTTTDREQNQKQKKNQQFIQEQFNILSESDNFVEDKNIQQQDYFYTRKRSTSHNQKKTEQEYIQSQQYPFKPQINDLPQQIYGESENINISKQEQWERLLKDKINAITERDNQKIIYQKQEIEQNCTFKPQINEISKHIMADKPSDMPIQERLYKEAEKIQQQKEELKRKHENSQIYTFKPDIQQSISNLKGELAFTKPLYQRLQQVMQEKQENLLELQIKNQNDNQYTFKPELNQKTYQIAKEKLQGKNVVQRLLIDAIDKENRKSKIIEESQLSINKLCTFQPQINPSNRSDYQEDENQSKRQQEFVQRQYLMADYLKEKLEEKIKQIDKDSEYKFKPQINPISNYLINADEERARETTDDKIKRLYEQEGKVHLILQLLIKTIQRNQKKRKELEYEEMKECTFNPITKEFENGDYKEKLNEVKGVDRFLLQKELQKNKEEQKKKREDEVFTLKSYSQYRQQNKTIFQPFKLSKGNGPNKNKLREEIMKECLEQCTFQPQTNEAKNREAIQRILDRMEKQNQFINEDDNGIE</sequence>
<accession>G0QN79</accession>
<name>G0QN79_ICHMU</name>
<gene>
    <name evidence="2" type="ORF">IMG5_056050</name>
</gene>
<dbReference type="AlphaFoldDB" id="G0QN79"/>
<feature type="non-terminal residue" evidence="2">
    <location>
        <position position="1"/>
    </location>
</feature>
<evidence type="ECO:0000256" key="1">
    <source>
        <dbReference type="SAM" id="Coils"/>
    </source>
</evidence>
<dbReference type="OrthoDB" id="439158at2759"/>
<dbReference type="GeneID" id="14909505"/>
<dbReference type="InParanoid" id="G0QN79"/>
<dbReference type="EMBL" id="GL983468">
    <property type="protein sequence ID" value="EGR33333.1"/>
    <property type="molecule type" value="Genomic_DNA"/>
</dbReference>
<feature type="coiled-coil region" evidence="1">
    <location>
        <begin position="429"/>
        <end position="477"/>
    </location>
</feature>
<dbReference type="OMA" id="QVNERSH"/>
<evidence type="ECO:0000313" key="2">
    <source>
        <dbReference type="EMBL" id="EGR33333.1"/>
    </source>
</evidence>
<dbReference type="eggNOG" id="ENOG502S3XU">
    <property type="taxonomic scope" value="Eukaryota"/>
</dbReference>
<dbReference type="PANTHER" id="PTHR37028:SF4">
    <property type="entry name" value="ALMS MOTIF DOMAIN-CONTAINING PROTEIN"/>
    <property type="match status" value="1"/>
</dbReference>
<organism evidence="2 3">
    <name type="scientific">Ichthyophthirius multifiliis</name>
    <name type="common">White spot disease agent</name>
    <name type="synonym">Ich</name>
    <dbReference type="NCBI Taxonomy" id="5932"/>
    <lineage>
        <taxon>Eukaryota</taxon>
        <taxon>Sar</taxon>
        <taxon>Alveolata</taxon>
        <taxon>Ciliophora</taxon>
        <taxon>Intramacronucleata</taxon>
        <taxon>Oligohymenophorea</taxon>
        <taxon>Hymenostomatida</taxon>
        <taxon>Ophryoglenina</taxon>
        <taxon>Ichthyophthirius</taxon>
    </lineage>
</organism>
<feature type="coiled-coil region" evidence="1">
    <location>
        <begin position="228"/>
        <end position="255"/>
    </location>
</feature>
<dbReference type="RefSeq" id="XP_004037319.1">
    <property type="nucleotide sequence ID" value="XM_004037271.1"/>
</dbReference>